<keyword evidence="2" id="KW-1185">Reference proteome</keyword>
<gene>
    <name evidence="1" type="ORF">OCH7691_04491</name>
</gene>
<evidence type="ECO:0000313" key="2">
    <source>
        <dbReference type="Proteomes" id="UP000193200"/>
    </source>
</evidence>
<sequence length="161" mass="17682">MNRALAAQVERLVIGPVLASLGAVEPRLDSLAARRLLLGTLAVETGGVWIQQNPGPALGWFQMEPATHDHLLARIWREEAFAGWMHGNFGRPFLGGAREMAGNAFYAAALARFYYWFDPAPLPDAGDLEGLAGYWKRRWNTRLGAGRADKFVRLLGPLIAA</sequence>
<dbReference type="Proteomes" id="UP000193200">
    <property type="component" value="Unassembled WGS sequence"/>
</dbReference>
<proteinExistence type="predicted"/>
<organism evidence="1 2">
    <name type="scientific">Oceanibacterium hippocampi</name>
    <dbReference type="NCBI Taxonomy" id="745714"/>
    <lineage>
        <taxon>Bacteria</taxon>
        <taxon>Pseudomonadati</taxon>
        <taxon>Pseudomonadota</taxon>
        <taxon>Alphaproteobacteria</taxon>
        <taxon>Sneathiellales</taxon>
        <taxon>Sneathiellaceae</taxon>
        <taxon>Oceanibacterium</taxon>
    </lineage>
</organism>
<dbReference type="AlphaFoldDB" id="A0A1Y5U5Y9"/>
<protein>
    <recommendedName>
        <fullName evidence="3">Transglycosylase SLT domain-containing protein</fullName>
    </recommendedName>
</protein>
<dbReference type="InParanoid" id="A0A1Y5U5Y9"/>
<dbReference type="EMBL" id="FWFR01000008">
    <property type="protein sequence ID" value="SLN77638.1"/>
    <property type="molecule type" value="Genomic_DNA"/>
</dbReference>
<evidence type="ECO:0000313" key="1">
    <source>
        <dbReference type="EMBL" id="SLN77638.1"/>
    </source>
</evidence>
<reference evidence="1 2" key="1">
    <citation type="submission" date="2017-03" db="EMBL/GenBank/DDBJ databases">
        <authorList>
            <person name="Afonso C.L."/>
            <person name="Miller P.J."/>
            <person name="Scott M.A."/>
            <person name="Spackman E."/>
            <person name="Goraichik I."/>
            <person name="Dimitrov K.M."/>
            <person name="Suarez D.L."/>
            <person name="Swayne D.E."/>
        </authorList>
    </citation>
    <scope>NUCLEOTIDE SEQUENCE [LARGE SCALE GENOMIC DNA]</scope>
    <source>
        <strain evidence="1 2">CECT 7691</strain>
    </source>
</reference>
<evidence type="ECO:0008006" key="3">
    <source>
        <dbReference type="Google" id="ProtNLM"/>
    </source>
</evidence>
<dbReference type="RefSeq" id="WP_085885821.1">
    <property type="nucleotide sequence ID" value="NZ_FWFR01000008.1"/>
</dbReference>
<accession>A0A1Y5U5Y9</accession>
<name>A0A1Y5U5Y9_9PROT</name>
<dbReference type="OrthoDB" id="7355818at2"/>